<dbReference type="AlphaFoldDB" id="A0A8X7WCX8"/>
<sequence length="105" mass="11519">MRRGRGETDNIRVSLLSSSLLASSTVLSLLPIEEHDRINGIFLWREVESAEKEDAFGNLERDGGELSKGDAVGGEMGLERAEENAVMAAIAEDECSSLWCVCECW</sequence>
<comment type="caution">
    <text evidence="1">The sequence shown here is derived from an EMBL/GenBank/DDBJ whole genome shotgun (WGS) entry which is preliminary data.</text>
</comment>
<accession>A0A8X7WCX8</accession>
<organism evidence="1 2">
    <name type="scientific">Brassica carinata</name>
    <name type="common">Ethiopian mustard</name>
    <name type="synonym">Abyssinian cabbage</name>
    <dbReference type="NCBI Taxonomy" id="52824"/>
    <lineage>
        <taxon>Eukaryota</taxon>
        <taxon>Viridiplantae</taxon>
        <taxon>Streptophyta</taxon>
        <taxon>Embryophyta</taxon>
        <taxon>Tracheophyta</taxon>
        <taxon>Spermatophyta</taxon>
        <taxon>Magnoliopsida</taxon>
        <taxon>eudicotyledons</taxon>
        <taxon>Gunneridae</taxon>
        <taxon>Pentapetalae</taxon>
        <taxon>rosids</taxon>
        <taxon>malvids</taxon>
        <taxon>Brassicales</taxon>
        <taxon>Brassicaceae</taxon>
        <taxon>Brassiceae</taxon>
        <taxon>Brassica</taxon>
    </lineage>
</organism>
<gene>
    <name evidence="1" type="ORF">Bca52824_009323</name>
</gene>
<proteinExistence type="predicted"/>
<dbReference type="Proteomes" id="UP000886595">
    <property type="component" value="Unassembled WGS sequence"/>
</dbReference>
<reference evidence="1 2" key="1">
    <citation type="submission" date="2020-02" db="EMBL/GenBank/DDBJ databases">
        <authorList>
            <person name="Ma Q."/>
            <person name="Huang Y."/>
            <person name="Song X."/>
            <person name="Pei D."/>
        </authorList>
    </citation>
    <scope>NUCLEOTIDE SEQUENCE [LARGE SCALE GENOMIC DNA]</scope>
    <source>
        <strain evidence="1">Sxm20200214</strain>
        <tissue evidence="1">Leaf</tissue>
    </source>
</reference>
<protein>
    <submittedName>
        <fullName evidence="1">Uncharacterized protein</fullName>
    </submittedName>
</protein>
<evidence type="ECO:0000313" key="2">
    <source>
        <dbReference type="Proteomes" id="UP000886595"/>
    </source>
</evidence>
<keyword evidence="2" id="KW-1185">Reference proteome</keyword>
<dbReference type="EMBL" id="JAAMPC010000002">
    <property type="protein sequence ID" value="KAG2326595.1"/>
    <property type="molecule type" value="Genomic_DNA"/>
</dbReference>
<evidence type="ECO:0000313" key="1">
    <source>
        <dbReference type="EMBL" id="KAG2326595.1"/>
    </source>
</evidence>
<name>A0A8X7WCX8_BRACI</name>